<evidence type="ECO:0000313" key="3">
    <source>
        <dbReference type="Proteomes" id="UP000824140"/>
    </source>
</evidence>
<organism evidence="2 3">
    <name type="scientific">Candidatus Alectryocaccomicrobium excrementavium</name>
    <dbReference type="NCBI Taxonomy" id="2840668"/>
    <lineage>
        <taxon>Bacteria</taxon>
        <taxon>Bacillati</taxon>
        <taxon>Bacillota</taxon>
        <taxon>Clostridia</taxon>
        <taxon>Candidatus Alectryocaccomicrobium</taxon>
    </lineage>
</organism>
<dbReference type="EMBL" id="DVJN01000194">
    <property type="protein sequence ID" value="HIS93346.1"/>
    <property type="molecule type" value="Genomic_DNA"/>
</dbReference>
<feature type="transmembrane region" description="Helical" evidence="1">
    <location>
        <begin position="52"/>
        <end position="77"/>
    </location>
</feature>
<accession>A0A9D1G1E1</accession>
<evidence type="ECO:0000313" key="2">
    <source>
        <dbReference type="EMBL" id="HIS93346.1"/>
    </source>
</evidence>
<keyword evidence="1" id="KW-0812">Transmembrane</keyword>
<keyword evidence="1" id="KW-1133">Transmembrane helix</keyword>
<gene>
    <name evidence="2" type="ORF">IAA84_10055</name>
</gene>
<keyword evidence="1" id="KW-0472">Membrane</keyword>
<protein>
    <submittedName>
        <fullName evidence="2">Uncharacterized protein</fullName>
    </submittedName>
</protein>
<proteinExistence type="predicted"/>
<reference evidence="2" key="1">
    <citation type="submission" date="2020-10" db="EMBL/GenBank/DDBJ databases">
        <authorList>
            <person name="Gilroy R."/>
        </authorList>
    </citation>
    <scope>NUCLEOTIDE SEQUENCE</scope>
    <source>
        <strain evidence="2">13766</strain>
    </source>
</reference>
<reference evidence="2" key="2">
    <citation type="journal article" date="2021" name="PeerJ">
        <title>Extensive microbial diversity within the chicken gut microbiome revealed by metagenomics and culture.</title>
        <authorList>
            <person name="Gilroy R."/>
            <person name="Ravi A."/>
            <person name="Getino M."/>
            <person name="Pursley I."/>
            <person name="Horton D.L."/>
            <person name="Alikhan N.F."/>
            <person name="Baker D."/>
            <person name="Gharbi K."/>
            <person name="Hall N."/>
            <person name="Watson M."/>
            <person name="Adriaenssens E.M."/>
            <person name="Foster-Nyarko E."/>
            <person name="Jarju S."/>
            <person name="Secka A."/>
            <person name="Antonio M."/>
            <person name="Oren A."/>
            <person name="Chaudhuri R.R."/>
            <person name="La Ragione R."/>
            <person name="Hildebrand F."/>
            <person name="Pallen M.J."/>
        </authorList>
    </citation>
    <scope>NUCLEOTIDE SEQUENCE</scope>
    <source>
        <strain evidence="2">13766</strain>
    </source>
</reference>
<dbReference type="Proteomes" id="UP000824140">
    <property type="component" value="Unassembled WGS sequence"/>
</dbReference>
<dbReference type="AlphaFoldDB" id="A0A9D1G1E1"/>
<evidence type="ECO:0000256" key="1">
    <source>
        <dbReference type="SAM" id="Phobius"/>
    </source>
</evidence>
<feature type="transmembrane region" description="Helical" evidence="1">
    <location>
        <begin position="7"/>
        <end position="32"/>
    </location>
</feature>
<name>A0A9D1G1E1_9FIRM</name>
<comment type="caution">
    <text evidence="2">The sequence shown here is derived from an EMBL/GenBank/DDBJ whole genome shotgun (WGS) entry which is preliminary data.</text>
</comment>
<sequence>MLKAMGMILRVLAVILLIGFIAGGVFVGKFVTWFGSGALTSLNEIMSLSINWIAAAAVWIVGLCVSIMTFGQGLILAQFGRQSEEE</sequence>